<sequence length="38" mass="4716">MANENFVHSRMRTRDFNLHDINKHFILKFKPNKQRSNM</sequence>
<organism evidence="1 2">
    <name type="scientific">Ascaris lumbricoides</name>
    <name type="common">Giant roundworm</name>
    <dbReference type="NCBI Taxonomy" id="6252"/>
    <lineage>
        <taxon>Eukaryota</taxon>
        <taxon>Metazoa</taxon>
        <taxon>Ecdysozoa</taxon>
        <taxon>Nematoda</taxon>
        <taxon>Chromadorea</taxon>
        <taxon>Rhabditida</taxon>
        <taxon>Spirurina</taxon>
        <taxon>Ascaridomorpha</taxon>
        <taxon>Ascaridoidea</taxon>
        <taxon>Ascarididae</taxon>
        <taxon>Ascaris</taxon>
    </lineage>
</organism>
<keyword evidence="1" id="KW-1185">Reference proteome</keyword>
<proteinExistence type="predicted"/>
<dbReference type="AlphaFoldDB" id="A0A0M3HLF2"/>
<accession>A0A0M3HLF2</accession>
<protein>
    <submittedName>
        <fullName evidence="2">30S ribosomal protein S18</fullName>
    </submittedName>
</protein>
<dbReference type="WBParaSite" id="ALUE_0000234701-mRNA-1">
    <property type="protein sequence ID" value="ALUE_0000234701-mRNA-1"/>
    <property type="gene ID" value="ALUE_0000234701"/>
</dbReference>
<name>A0A0M3HLF2_ASCLU</name>
<dbReference type="Proteomes" id="UP000036681">
    <property type="component" value="Unplaced"/>
</dbReference>
<evidence type="ECO:0000313" key="1">
    <source>
        <dbReference type="Proteomes" id="UP000036681"/>
    </source>
</evidence>
<reference evidence="2" key="1">
    <citation type="submission" date="2017-02" db="UniProtKB">
        <authorList>
            <consortium name="WormBaseParasite"/>
        </authorList>
    </citation>
    <scope>IDENTIFICATION</scope>
</reference>
<evidence type="ECO:0000313" key="2">
    <source>
        <dbReference type="WBParaSite" id="ALUE_0000234701-mRNA-1"/>
    </source>
</evidence>